<dbReference type="GO" id="GO:0004519">
    <property type="term" value="F:endonuclease activity"/>
    <property type="evidence" value="ECO:0007669"/>
    <property type="project" value="UniProtKB-KW"/>
</dbReference>
<dbReference type="InterPro" id="IPR043502">
    <property type="entry name" value="DNA/RNA_pol_sf"/>
</dbReference>
<accession>A0A023EY78</accession>
<dbReference type="FunFam" id="3.10.20.370:FF:000001">
    <property type="entry name" value="Retrovirus-related Pol polyprotein from transposon 17.6-like protein"/>
    <property type="match status" value="1"/>
</dbReference>
<proteinExistence type="evidence at transcript level"/>
<dbReference type="PROSITE" id="PS00141">
    <property type="entry name" value="ASP_PROTEASE"/>
    <property type="match status" value="1"/>
</dbReference>
<dbReference type="InterPro" id="IPR021109">
    <property type="entry name" value="Peptidase_aspartic_dom_sf"/>
</dbReference>
<dbReference type="Gene3D" id="2.40.70.10">
    <property type="entry name" value="Acid Proteases"/>
    <property type="match status" value="1"/>
</dbReference>
<dbReference type="SUPFAM" id="SSF53098">
    <property type="entry name" value="Ribonuclease H-like"/>
    <property type="match status" value="1"/>
</dbReference>
<name>A0A023EY78_TRIIF</name>
<dbReference type="PROSITE" id="PS50878">
    <property type="entry name" value="RT_POL"/>
    <property type="match status" value="1"/>
</dbReference>
<protein>
    <recommendedName>
        <fullName evidence="1">RNA-directed DNA polymerase</fullName>
        <ecNumber evidence="1">2.7.7.49</ecNumber>
    </recommendedName>
</protein>
<dbReference type="GO" id="GO:0003676">
    <property type="term" value="F:nucleic acid binding"/>
    <property type="evidence" value="ECO:0007669"/>
    <property type="project" value="InterPro"/>
</dbReference>
<dbReference type="Gene3D" id="3.30.70.270">
    <property type="match status" value="2"/>
</dbReference>
<evidence type="ECO:0000256" key="3">
    <source>
        <dbReference type="ARBA" id="ARBA00022695"/>
    </source>
</evidence>
<dbReference type="GO" id="GO:0042575">
    <property type="term" value="C:DNA polymerase complex"/>
    <property type="evidence" value="ECO:0007669"/>
    <property type="project" value="UniProtKB-ARBA"/>
</dbReference>
<dbReference type="PANTHER" id="PTHR37984:SF5">
    <property type="entry name" value="PROTEIN NYNRIN-LIKE"/>
    <property type="match status" value="1"/>
</dbReference>
<feature type="region of interest" description="Disordered" evidence="8">
    <location>
        <begin position="18"/>
        <end position="37"/>
    </location>
</feature>
<keyword evidence="5" id="KW-0255">Endonuclease</keyword>
<evidence type="ECO:0000259" key="10">
    <source>
        <dbReference type="PROSITE" id="PS50994"/>
    </source>
</evidence>
<keyword evidence="3" id="KW-0548">Nucleotidyltransferase</keyword>
<dbReference type="GO" id="GO:0004190">
    <property type="term" value="F:aspartic-type endopeptidase activity"/>
    <property type="evidence" value="ECO:0007669"/>
    <property type="project" value="InterPro"/>
</dbReference>
<dbReference type="InterPro" id="IPR001969">
    <property type="entry name" value="Aspartic_peptidase_AS"/>
</dbReference>
<dbReference type="Gene3D" id="1.10.340.70">
    <property type="match status" value="1"/>
</dbReference>
<dbReference type="InterPro" id="IPR041588">
    <property type="entry name" value="Integrase_H2C2"/>
</dbReference>
<dbReference type="InterPro" id="IPR043128">
    <property type="entry name" value="Rev_trsase/Diguanyl_cyclase"/>
</dbReference>
<dbReference type="EMBL" id="GBBI01004690">
    <property type="protein sequence ID" value="JAC14022.1"/>
    <property type="molecule type" value="mRNA"/>
</dbReference>
<dbReference type="InterPro" id="IPR036397">
    <property type="entry name" value="RNaseH_sf"/>
</dbReference>
<evidence type="ECO:0000256" key="5">
    <source>
        <dbReference type="ARBA" id="ARBA00022759"/>
    </source>
</evidence>
<evidence type="ECO:0000259" key="9">
    <source>
        <dbReference type="PROSITE" id="PS50878"/>
    </source>
</evidence>
<dbReference type="CDD" id="cd01647">
    <property type="entry name" value="RT_LTR"/>
    <property type="match status" value="1"/>
</dbReference>
<dbReference type="PANTHER" id="PTHR37984">
    <property type="entry name" value="PROTEIN CBG26694"/>
    <property type="match status" value="1"/>
</dbReference>
<dbReference type="SUPFAM" id="SSF56672">
    <property type="entry name" value="DNA/RNA polymerases"/>
    <property type="match status" value="1"/>
</dbReference>
<feature type="non-terminal residue" evidence="11">
    <location>
        <position position="1"/>
    </location>
</feature>
<dbReference type="InterPro" id="IPR050951">
    <property type="entry name" value="Retrovirus_Pol_polyprotein"/>
</dbReference>
<dbReference type="Gene3D" id="3.10.10.10">
    <property type="entry name" value="HIV Type 1 Reverse Transcriptase, subunit A, domain 1"/>
    <property type="match status" value="1"/>
</dbReference>
<dbReference type="Gene3D" id="3.30.420.10">
    <property type="entry name" value="Ribonuclease H-like superfamily/Ribonuclease H"/>
    <property type="match status" value="1"/>
</dbReference>
<evidence type="ECO:0000256" key="8">
    <source>
        <dbReference type="SAM" id="MobiDB-lite"/>
    </source>
</evidence>
<dbReference type="SUPFAM" id="SSF50630">
    <property type="entry name" value="Acid proteases"/>
    <property type="match status" value="1"/>
</dbReference>
<evidence type="ECO:0000256" key="1">
    <source>
        <dbReference type="ARBA" id="ARBA00012493"/>
    </source>
</evidence>
<dbReference type="InterPro" id="IPR001584">
    <property type="entry name" value="Integrase_cat-core"/>
</dbReference>
<sequence>LWSERCKKCRLRLSPKTGKRVRGSSMIGRSSFQTPQSDRNSIEWQEWLTTVREVCQTSFTSSARTRSDTRPYLTVSIFGRKLTGLLDSGATRSLMSHRFWSTFEDLGLTLGNAEEVRIAQADGSPLLALGVAQLPVELAERIQTIDFLVVQHLSCDAIFGVDFWKKMSIVSDLRKGTWEFCDVVEPEDQVPSATGLSRLKEEQKERLLELLKRWKARQPTRLGCTSAVKHIIDTGDARPIKQRYYPVSPHIQNELNRELDEMLAQGVVVPSKSPWSSPVVLVKKPDGSIRFCVDYRKLNAVTKRDAYPLPYVTHILDRLRDGKYLSSIDIKSAYWQIPVEEASCEKTAFTIPGRGLFHFVRLPFGLHNAPATWQRLIDQVIGADLEPNVFVYLDDIVIVSPDFDQHVAVLEQVFQRLANGNLSINWEKCSFCRPELKYLGYIVNENGLQVDPDKVASIMSYPAPRSVKQVRRFLGLASWYRRFVPNFSAEVSPLTEMLKKGKKWHWGEPQEEAFNNIKNKLVSAPILSCPDFNKQFILQTDASTTGLGAILSQMHDDGEKAIAYASRSLTSAEKKYTTTEHECLAVLWAVEKFRPYLEGMDFVVVTDHMALKWLHNLKDPQGRLARWAVKLQQYQFTIQHRPGKNNAAADALSRQNEDAEIAVIDCSIGNLDEWYMKMLAKVKKDPTSYPCWKGEGNRLYKRVVDKKKILGEDRPWKLVVPKSQRKLVLLDYHDSPISGHLGSFKTLQRLKEAYYWPGMAGDVARYVSRCETCLSLKPPQQAPAGLMGNQRIAKGPWQVVTADLMGPLPLSTKQNRFLLVVCDYFTKYSILIPLRKATAKTVADKMEEHVFYMFGVPQIIICDNGVQFKGREFTVVMEKHQVKLWYTAVYHPQANPTERVNRVIKTMLSAYIKDNQRHWDKMIPQLSFALKSAVHEATGYSPAYLNHGRELPRSGADYGEVIPVEENTPIAIDRNRHTEKLKDMPLLYQEVQDHLDRAYEKAQRSYNLRRREVEYFPGQTVWRRTKYLSDASRYFSGKLAPKFLKCRIKKKISSCTYELEDIDTMHPLGIWHVSDLKMGPEEEV</sequence>
<dbReference type="GO" id="GO:0015074">
    <property type="term" value="P:DNA integration"/>
    <property type="evidence" value="ECO:0007669"/>
    <property type="project" value="InterPro"/>
</dbReference>
<dbReference type="EC" id="2.7.7.49" evidence="1"/>
<evidence type="ECO:0000256" key="6">
    <source>
        <dbReference type="ARBA" id="ARBA00022801"/>
    </source>
</evidence>
<dbReference type="AlphaFoldDB" id="A0A023EY78"/>
<dbReference type="CDD" id="cd00303">
    <property type="entry name" value="retropepsin_like"/>
    <property type="match status" value="1"/>
</dbReference>
<dbReference type="Gene3D" id="3.10.20.370">
    <property type="match status" value="1"/>
</dbReference>
<dbReference type="InterPro" id="IPR000477">
    <property type="entry name" value="RT_dom"/>
</dbReference>
<feature type="domain" description="Reverse transcriptase" evidence="9">
    <location>
        <begin position="263"/>
        <end position="443"/>
    </location>
</feature>
<feature type="domain" description="Integrase catalytic" evidence="10">
    <location>
        <begin position="792"/>
        <end position="950"/>
    </location>
</feature>
<dbReference type="InterPro" id="IPR041373">
    <property type="entry name" value="RT_RNaseH"/>
</dbReference>
<evidence type="ECO:0000256" key="4">
    <source>
        <dbReference type="ARBA" id="ARBA00022722"/>
    </source>
</evidence>
<keyword evidence="2" id="KW-0808">Transferase</keyword>
<evidence type="ECO:0000256" key="7">
    <source>
        <dbReference type="ARBA" id="ARBA00022918"/>
    </source>
</evidence>
<dbReference type="InterPro" id="IPR012337">
    <property type="entry name" value="RNaseH-like_sf"/>
</dbReference>
<keyword evidence="7" id="KW-0695">RNA-directed DNA polymerase</keyword>
<dbReference type="Pfam" id="PF17917">
    <property type="entry name" value="RT_RNaseH"/>
    <property type="match status" value="1"/>
</dbReference>
<dbReference type="PROSITE" id="PS50994">
    <property type="entry name" value="INTEGRASE"/>
    <property type="match status" value="1"/>
</dbReference>
<keyword evidence="6" id="KW-0378">Hydrolase</keyword>
<evidence type="ECO:0000313" key="11">
    <source>
        <dbReference type="EMBL" id="JAC14022.1"/>
    </source>
</evidence>
<dbReference type="Pfam" id="PF00665">
    <property type="entry name" value="rve"/>
    <property type="match status" value="1"/>
</dbReference>
<dbReference type="GO" id="GO:0006508">
    <property type="term" value="P:proteolysis"/>
    <property type="evidence" value="ECO:0007669"/>
    <property type="project" value="InterPro"/>
</dbReference>
<dbReference type="Pfam" id="PF00078">
    <property type="entry name" value="RVT_1"/>
    <property type="match status" value="1"/>
</dbReference>
<reference evidence="11" key="1">
    <citation type="journal article" date="2014" name="PLoS Negl. Trop. Dis.">
        <title>An updated insight into the Sialotranscriptome of Triatoma infestans: developmental stage and geographic variations.</title>
        <authorList>
            <person name="Schwarz A."/>
            <person name="Medrano-Mercado N."/>
            <person name="Schaub G.A."/>
            <person name="Struchiner C.J."/>
            <person name="Bargues M.D."/>
            <person name="Levy M.Z."/>
            <person name="Ribeiro J.M."/>
        </authorList>
    </citation>
    <scope>NUCLEOTIDE SEQUENCE</scope>
    <source>
        <strain evidence="11">Chile</strain>
        <tissue evidence="11">Salivary glands</tissue>
    </source>
</reference>
<keyword evidence="4" id="KW-0540">Nuclease</keyword>
<evidence type="ECO:0000256" key="2">
    <source>
        <dbReference type="ARBA" id="ARBA00022679"/>
    </source>
</evidence>
<organism evidence="11">
    <name type="scientific">Triatoma infestans</name>
    <name type="common">Assassin bug</name>
    <dbReference type="NCBI Taxonomy" id="30076"/>
    <lineage>
        <taxon>Eukaryota</taxon>
        <taxon>Metazoa</taxon>
        <taxon>Ecdysozoa</taxon>
        <taxon>Arthropoda</taxon>
        <taxon>Hexapoda</taxon>
        <taxon>Insecta</taxon>
        <taxon>Pterygota</taxon>
        <taxon>Neoptera</taxon>
        <taxon>Paraneoptera</taxon>
        <taxon>Hemiptera</taxon>
        <taxon>Heteroptera</taxon>
        <taxon>Panheteroptera</taxon>
        <taxon>Cimicomorpha</taxon>
        <taxon>Reduviidae</taxon>
        <taxon>Triatominae</taxon>
        <taxon>Triatoma</taxon>
    </lineage>
</organism>
<dbReference type="CDD" id="cd09274">
    <property type="entry name" value="RNase_HI_RT_Ty3"/>
    <property type="match status" value="1"/>
</dbReference>
<dbReference type="GO" id="GO:0003964">
    <property type="term" value="F:RNA-directed DNA polymerase activity"/>
    <property type="evidence" value="ECO:0007669"/>
    <property type="project" value="UniProtKB-KW"/>
</dbReference>
<dbReference type="FunFam" id="3.30.420.10:FF:000032">
    <property type="entry name" value="Retrovirus-related Pol polyprotein from transposon 297-like Protein"/>
    <property type="match status" value="1"/>
</dbReference>
<dbReference type="FunFam" id="3.10.10.10:FF:000002">
    <property type="entry name" value="Retrovirus-related Pol polyprotein from transposon 17.6-like protein"/>
    <property type="match status" value="1"/>
</dbReference>
<dbReference type="FunFam" id="3.30.70.270:FF:000020">
    <property type="entry name" value="Transposon Tf2-6 polyprotein-like Protein"/>
    <property type="match status" value="1"/>
</dbReference>
<dbReference type="FunFam" id="1.10.340.70:FF:000001">
    <property type="entry name" value="Retrovirus-related Pol polyprotein from transposon gypsy-like Protein"/>
    <property type="match status" value="1"/>
</dbReference>
<feature type="compositionally biased region" description="Polar residues" evidence="8">
    <location>
        <begin position="27"/>
        <end position="37"/>
    </location>
</feature>
<dbReference type="Pfam" id="PF17921">
    <property type="entry name" value="Integrase_H2C2"/>
    <property type="match status" value="1"/>
</dbReference>